<dbReference type="CDD" id="cd06267">
    <property type="entry name" value="PBP1_LacI_sugar_binding-like"/>
    <property type="match status" value="1"/>
</dbReference>
<dbReference type="Pfam" id="PF13377">
    <property type="entry name" value="Peripla_BP_3"/>
    <property type="match status" value="1"/>
</dbReference>
<dbReference type="InterPro" id="IPR010982">
    <property type="entry name" value="Lambda_DNA-bd_dom_sf"/>
</dbReference>
<keyword evidence="6" id="KW-1185">Reference proteome</keyword>
<feature type="domain" description="HTH lacI-type" evidence="4">
    <location>
        <begin position="17"/>
        <end position="71"/>
    </location>
</feature>
<dbReference type="GO" id="GO:0003677">
    <property type="term" value="F:DNA binding"/>
    <property type="evidence" value="ECO:0007669"/>
    <property type="project" value="UniProtKB-KW"/>
</dbReference>
<dbReference type="PANTHER" id="PTHR30146:SF155">
    <property type="entry name" value="ALANINE RACEMASE"/>
    <property type="match status" value="1"/>
</dbReference>
<dbReference type="Gene3D" id="3.40.50.2300">
    <property type="match status" value="2"/>
</dbReference>
<comment type="caution">
    <text evidence="5">The sequence shown here is derived from an EMBL/GenBank/DDBJ whole genome shotgun (WGS) entry which is preliminary data.</text>
</comment>
<dbReference type="InterPro" id="IPR046335">
    <property type="entry name" value="LacI/GalR-like_sensor"/>
</dbReference>
<evidence type="ECO:0000259" key="4">
    <source>
        <dbReference type="PROSITE" id="PS50932"/>
    </source>
</evidence>
<reference evidence="6" key="1">
    <citation type="journal article" date="2019" name="Int. J. Syst. Evol. Microbiol.">
        <title>The Global Catalogue of Microorganisms (GCM) 10K type strain sequencing project: providing services to taxonomists for standard genome sequencing and annotation.</title>
        <authorList>
            <consortium name="The Broad Institute Genomics Platform"/>
            <consortium name="The Broad Institute Genome Sequencing Center for Infectious Disease"/>
            <person name="Wu L."/>
            <person name="Ma J."/>
        </authorList>
    </citation>
    <scope>NUCLEOTIDE SEQUENCE [LARGE SCALE GENOMIC DNA]</scope>
    <source>
        <strain evidence="6">JCM 16702</strain>
    </source>
</reference>
<evidence type="ECO:0000256" key="2">
    <source>
        <dbReference type="ARBA" id="ARBA00023125"/>
    </source>
</evidence>
<organism evidence="5 6">
    <name type="scientific">Actinomadura miaoliensis</name>
    <dbReference type="NCBI Taxonomy" id="430685"/>
    <lineage>
        <taxon>Bacteria</taxon>
        <taxon>Bacillati</taxon>
        <taxon>Actinomycetota</taxon>
        <taxon>Actinomycetes</taxon>
        <taxon>Streptosporangiales</taxon>
        <taxon>Thermomonosporaceae</taxon>
        <taxon>Actinomadura</taxon>
    </lineage>
</organism>
<dbReference type="InterPro" id="IPR000843">
    <property type="entry name" value="HTH_LacI"/>
</dbReference>
<keyword evidence="2 5" id="KW-0238">DNA-binding</keyword>
<dbReference type="SUPFAM" id="SSF47413">
    <property type="entry name" value="lambda repressor-like DNA-binding domains"/>
    <property type="match status" value="1"/>
</dbReference>
<dbReference type="PANTHER" id="PTHR30146">
    <property type="entry name" value="LACI-RELATED TRANSCRIPTIONAL REPRESSOR"/>
    <property type="match status" value="1"/>
</dbReference>
<dbReference type="Gene3D" id="1.10.260.40">
    <property type="entry name" value="lambda repressor-like DNA-binding domains"/>
    <property type="match status" value="1"/>
</dbReference>
<keyword evidence="3" id="KW-0804">Transcription</keyword>
<evidence type="ECO:0000313" key="5">
    <source>
        <dbReference type="EMBL" id="GAA4102399.1"/>
    </source>
</evidence>
<gene>
    <name evidence="5" type="ORF">GCM10022214_80370</name>
</gene>
<dbReference type="SUPFAM" id="SSF53822">
    <property type="entry name" value="Periplasmic binding protein-like I"/>
    <property type="match status" value="1"/>
</dbReference>
<evidence type="ECO:0000313" key="6">
    <source>
        <dbReference type="Proteomes" id="UP001500683"/>
    </source>
</evidence>
<dbReference type="Pfam" id="PF00356">
    <property type="entry name" value="LacI"/>
    <property type="match status" value="1"/>
</dbReference>
<sequence length="349" mass="37511">MHDGESAEPDAVKGRRPTMEDVAARAGVSRALVSLVFRDKPGASAATRERVLRAADELGYRPDNAARLLASDRSRTLGVMLNVHQPFHGDLVEGIYPEAERLGYDVLLSATGPGRDERKAVEALLGHRCEALILLGPNAAAEQLDELGSRTVTVVIGRRVPAAHVDTVRTADAKGIRQAVNYLVELGHREIVHIDGGRGPGSAERRRAYRAAMRRHGLADATRIIPGDHTDAAGIAAGRTMLAEGTMPTAVLAGNDRCAMGLMHALRRSGVEIPRDLSVVGYDDAHMAHLWPFDLTTVHQDADSLAEHAVRCAVDRLENATVPPRDIVLDPKLIVRGTTGPPPSRSSTR</sequence>
<dbReference type="RefSeq" id="WP_344958129.1">
    <property type="nucleotide sequence ID" value="NZ_BAAAZG010000067.1"/>
</dbReference>
<protein>
    <submittedName>
        <fullName evidence="5">LacI family DNA-binding transcriptional regulator</fullName>
    </submittedName>
</protein>
<evidence type="ECO:0000256" key="1">
    <source>
        <dbReference type="ARBA" id="ARBA00023015"/>
    </source>
</evidence>
<dbReference type="Proteomes" id="UP001500683">
    <property type="component" value="Unassembled WGS sequence"/>
</dbReference>
<name>A0ABP7X1G5_9ACTN</name>
<keyword evidence="1" id="KW-0805">Transcription regulation</keyword>
<accession>A0ABP7X1G5</accession>
<dbReference type="InterPro" id="IPR028082">
    <property type="entry name" value="Peripla_BP_I"/>
</dbReference>
<dbReference type="EMBL" id="BAAAZG010000067">
    <property type="protein sequence ID" value="GAA4102399.1"/>
    <property type="molecule type" value="Genomic_DNA"/>
</dbReference>
<evidence type="ECO:0000256" key="3">
    <source>
        <dbReference type="ARBA" id="ARBA00023163"/>
    </source>
</evidence>
<dbReference type="CDD" id="cd01392">
    <property type="entry name" value="HTH_LacI"/>
    <property type="match status" value="1"/>
</dbReference>
<dbReference type="PROSITE" id="PS50932">
    <property type="entry name" value="HTH_LACI_2"/>
    <property type="match status" value="1"/>
</dbReference>
<proteinExistence type="predicted"/>
<dbReference type="SMART" id="SM00354">
    <property type="entry name" value="HTH_LACI"/>
    <property type="match status" value="1"/>
</dbReference>